<protein>
    <recommendedName>
        <fullName evidence="3">DUF4231 domain-containing protein</fullName>
    </recommendedName>
</protein>
<gene>
    <name evidence="1" type="ORF">M2283_009172</name>
</gene>
<dbReference type="EMBL" id="JARXVH010000026">
    <property type="protein sequence ID" value="MDH6221825.1"/>
    <property type="molecule type" value="Genomic_DNA"/>
</dbReference>
<proteinExistence type="predicted"/>
<organism evidence="1 2">
    <name type="scientific">Streptomyces pseudovenezuelae</name>
    <dbReference type="NCBI Taxonomy" id="67350"/>
    <lineage>
        <taxon>Bacteria</taxon>
        <taxon>Bacillati</taxon>
        <taxon>Actinomycetota</taxon>
        <taxon>Actinomycetes</taxon>
        <taxon>Kitasatosporales</taxon>
        <taxon>Streptomycetaceae</taxon>
        <taxon>Streptomyces</taxon>
        <taxon>Streptomyces aurantiacus group</taxon>
    </lineage>
</organism>
<sequence length="157" mass="17552">MSLRPQSADPHAWTNEPDPLLALALHDLAFYEQTRNVARRWHYIIEVTALLSASATVMAAGLGATPLITTLAASLTLFTNGFRQVFKPSERWELAANGWVVLSRAINRYRLLPEDQRDQAARTDLQTRIEEAGESEIQGWIAQRRTARGAPVNEVES</sequence>
<evidence type="ECO:0000313" key="1">
    <source>
        <dbReference type="EMBL" id="MDH6221825.1"/>
    </source>
</evidence>
<dbReference type="NCBIfam" id="NF033634">
    <property type="entry name" value="SLATT_1"/>
    <property type="match status" value="1"/>
</dbReference>
<name>A0ABT6LZU4_9ACTN</name>
<dbReference type="Proteomes" id="UP001160499">
    <property type="component" value="Unassembled WGS sequence"/>
</dbReference>
<evidence type="ECO:0008006" key="3">
    <source>
        <dbReference type="Google" id="ProtNLM"/>
    </source>
</evidence>
<evidence type="ECO:0000313" key="2">
    <source>
        <dbReference type="Proteomes" id="UP001160499"/>
    </source>
</evidence>
<reference evidence="1 2" key="1">
    <citation type="submission" date="2023-04" db="EMBL/GenBank/DDBJ databases">
        <title>Forest soil microbial communities from Buena Vista Peninsula, Colon Province, Panama.</title>
        <authorList>
            <person name="Bouskill N."/>
        </authorList>
    </citation>
    <scope>NUCLEOTIDE SEQUENCE [LARGE SCALE GENOMIC DNA]</scope>
    <source>
        <strain evidence="1 2">GGS1</strain>
    </source>
</reference>
<comment type="caution">
    <text evidence="1">The sequence shown here is derived from an EMBL/GenBank/DDBJ whole genome shotgun (WGS) entry which is preliminary data.</text>
</comment>
<keyword evidence="2" id="KW-1185">Reference proteome</keyword>
<accession>A0ABT6LZU4</accession>
<dbReference type="RefSeq" id="WP_280882513.1">
    <property type="nucleotide sequence ID" value="NZ_JARXVH010000026.1"/>
</dbReference>